<dbReference type="PANTHER" id="PTHR12381:SF56">
    <property type="entry name" value="B30.2_SPRY DOMAIN-CONTAINING PROTEIN-RELATED"/>
    <property type="match status" value="1"/>
</dbReference>
<dbReference type="PROSITE" id="PS51420">
    <property type="entry name" value="RHO"/>
    <property type="match status" value="1"/>
</dbReference>
<dbReference type="GO" id="GO:0003924">
    <property type="term" value="F:GTPase activity"/>
    <property type="evidence" value="ECO:0007669"/>
    <property type="project" value="InterPro"/>
</dbReference>
<protein>
    <submittedName>
        <fullName evidence="15">Uncharacterized protein</fullName>
    </submittedName>
</protein>
<evidence type="ECO:0000256" key="7">
    <source>
        <dbReference type="ARBA" id="ARBA00023134"/>
    </source>
</evidence>
<dbReference type="Pfam" id="PF13671">
    <property type="entry name" value="AAA_33"/>
    <property type="match status" value="1"/>
</dbReference>
<feature type="compositionally biased region" description="Low complexity" evidence="14">
    <location>
        <begin position="1383"/>
        <end position="1407"/>
    </location>
</feature>
<name>A0A182FCY7_ANOAL</name>
<dbReference type="VEuPathDB" id="VectorBase:AALB017486"/>
<dbReference type="GO" id="GO:0005634">
    <property type="term" value="C:nucleus"/>
    <property type="evidence" value="ECO:0007669"/>
    <property type="project" value="UniProtKB-SubCell"/>
</dbReference>
<evidence type="ECO:0000256" key="11">
    <source>
        <dbReference type="ARBA" id="ARBA00023289"/>
    </source>
</evidence>
<dbReference type="CDD" id="cd04140">
    <property type="entry name" value="ARHI_like"/>
    <property type="match status" value="1"/>
</dbReference>
<feature type="region of interest" description="Disordered" evidence="14">
    <location>
        <begin position="171"/>
        <end position="259"/>
    </location>
</feature>
<evidence type="ECO:0000256" key="4">
    <source>
        <dbReference type="ARBA" id="ARBA00022481"/>
    </source>
</evidence>
<dbReference type="InterPro" id="IPR001870">
    <property type="entry name" value="B30.2/SPRY"/>
</dbReference>
<evidence type="ECO:0000256" key="3">
    <source>
        <dbReference type="ARBA" id="ARBA00022475"/>
    </source>
</evidence>
<dbReference type="SMART" id="SM00175">
    <property type="entry name" value="RAB"/>
    <property type="match status" value="1"/>
</dbReference>
<comment type="subcellular location">
    <subcellularLocation>
        <location evidence="2">Cell membrane</location>
        <topology evidence="2">Lipid-anchor</topology>
        <orientation evidence="2">Cytoplasmic side</orientation>
    </subcellularLocation>
    <subcellularLocation>
        <location evidence="1">Nucleus</location>
    </subcellularLocation>
</comment>
<feature type="coiled-coil region" evidence="13">
    <location>
        <begin position="359"/>
        <end position="388"/>
    </location>
</feature>
<comment type="similarity">
    <text evidence="12">Belongs to the small GTPase superfamily. Di-Ras family.</text>
</comment>
<evidence type="ECO:0000256" key="12">
    <source>
        <dbReference type="ARBA" id="ARBA00061515"/>
    </source>
</evidence>
<dbReference type="Proteomes" id="UP000069272">
    <property type="component" value="Chromosome 3L"/>
</dbReference>
<evidence type="ECO:0000313" key="16">
    <source>
        <dbReference type="Proteomes" id="UP000069272"/>
    </source>
</evidence>
<accession>A0A182FCY7</accession>
<evidence type="ECO:0000256" key="8">
    <source>
        <dbReference type="ARBA" id="ARBA00023136"/>
    </source>
</evidence>
<dbReference type="SMART" id="SM00513">
    <property type="entry name" value="SAP"/>
    <property type="match status" value="1"/>
</dbReference>
<feature type="region of interest" description="Disordered" evidence="14">
    <location>
        <begin position="920"/>
        <end position="991"/>
    </location>
</feature>
<dbReference type="SMART" id="SM00174">
    <property type="entry name" value="RHO"/>
    <property type="match status" value="1"/>
</dbReference>
<dbReference type="InterPro" id="IPR001806">
    <property type="entry name" value="Small_GTPase"/>
</dbReference>
<dbReference type="EnsemblMetazoa" id="AALB004373-RA">
    <property type="protein sequence ID" value="AALB004373-PA"/>
    <property type="gene ID" value="AALB004373"/>
</dbReference>
<feature type="compositionally biased region" description="Gly residues" evidence="14">
    <location>
        <begin position="1461"/>
        <end position="1484"/>
    </location>
</feature>
<feature type="compositionally biased region" description="Basic and acidic residues" evidence="14">
    <location>
        <begin position="189"/>
        <end position="238"/>
    </location>
</feature>
<evidence type="ECO:0000256" key="14">
    <source>
        <dbReference type="SAM" id="MobiDB-lite"/>
    </source>
</evidence>
<feature type="region of interest" description="Disordered" evidence="14">
    <location>
        <begin position="405"/>
        <end position="703"/>
    </location>
</feature>
<dbReference type="InterPro" id="IPR027417">
    <property type="entry name" value="P-loop_NTPase"/>
</dbReference>
<keyword evidence="11" id="KW-0636">Prenylation</keyword>
<dbReference type="PROSITE" id="PS50800">
    <property type="entry name" value="SAP"/>
    <property type="match status" value="1"/>
</dbReference>
<keyword evidence="10" id="KW-0449">Lipoprotein</keyword>
<feature type="compositionally biased region" description="Low complexity" evidence="14">
    <location>
        <begin position="1436"/>
        <end position="1460"/>
    </location>
</feature>
<dbReference type="NCBIfam" id="TIGR00231">
    <property type="entry name" value="small_GTP"/>
    <property type="match status" value="1"/>
</dbReference>
<keyword evidence="5" id="KW-0597">Phosphoprotein</keyword>
<evidence type="ECO:0000256" key="9">
    <source>
        <dbReference type="ARBA" id="ARBA00023242"/>
    </source>
</evidence>
<proteinExistence type="inferred from homology"/>
<feature type="compositionally biased region" description="Basic and acidic residues" evidence="14">
    <location>
        <begin position="920"/>
        <end position="949"/>
    </location>
</feature>
<reference evidence="15" key="2">
    <citation type="submission" date="2022-08" db="UniProtKB">
        <authorList>
            <consortium name="EnsemblMetazoa"/>
        </authorList>
    </citation>
    <scope>IDENTIFICATION</scope>
    <source>
        <strain evidence="15">STECLA/ALBI9_A</strain>
    </source>
</reference>
<dbReference type="InterPro" id="IPR013320">
    <property type="entry name" value="ConA-like_dom_sf"/>
</dbReference>
<keyword evidence="4" id="KW-0488">Methylation</keyword>
<dbReference type="InterPro" id="IPR005225">
    <property type="entry name" value="Small_GTP-bd"/>
</dbReference>
<keyword evidence="16" id="KW-1185">Reference proteome</keyword>
<feature type="compositionally biased region" description="Low complexity" evidence="14">
    <location>
        <begin position="599"/>
        <end position="611"/>
    </location>
</feature>
<feature type="compositionally biased region" description="Gly residues" evidence="14">
    <location>
        <begin position="1329"/>
        <end position="1339"/>
    </location>
</feature>
<dbReference type="GO" id="GO:0003723">
    <property type="term" value="F:RNA binding"/>
    <property type="evidence" value="ECO:0007669"/>
    <property type="project" value="TreeGrafter"/>
</dbReference>
<dbReference type="SUPFAM" id="SSF52540">
    <property type="entry name" value="P-loop containing nucleoside triphosphate hydrolases"/>
    <property type="match status" value="2"/>
</dbReference>
<keyword evidence="8" id="KW-0472">Membrane</keyword>
<dbReference type="PROSITE" id="PS51421">
    <property type="entry name" value="RAS"/>
    <property type="match status" value="1"/>
</dbReference>
<dbReference type="VEuPathDB" id="VectorBase:AALB20_028765"/>
<dbReference type="Gene3D" id="2.60.120.920">
    <property type="match status" value="1"/>
</dbReference>
<evidence type="ECO:0000256" key="2">
    <source>
        <dbReference type="ARBA" id="ARBA00004342"/>
    </source>
</evidence>
<evidence type="ECO:0000256" key="10">
    <source>
        <dbReference type="ARBA" id="ARBA00023288"/>
    </source>
</evidence>
<dbReference type="SMART" id="SM00173">
    <property type="entry name" value="RAS"/>
    <property type="match status" value="1"/>
</dbReference>
<evidence type="ECO:0000256" key="1">
    <source>
        <dbReference type="ARBA" id="ARBA00004123"/>
    </source>
</evidence>
<feature type="compositionally biased region" description="Basic and acidic residues" evidence="14">
    <location>
        <begin position="956"/>
        <end position="974"/>
    </location>
</feature>
<dbReference type="InterPro" id="IPR043136">
    <property type="entry name" value="B30.2/SPRY_sf"/>
</dbReference>
<feature type="compositionally biased region" description="Polar residues" evidence="14">
    <location>
        <begin position="1220"/>
        <end position="1245"/>
    </location>
</feature>
<dbReference type="PANTHER" id="PTHR12381">
    <property type="entry name" value="HETEROGENEOUS NUCLEAR RIBONUCLEOPROTEIN U FAMILY MEMBER"/>
    <property type="match status" value="1"/>
</dbReference>
<feature type="region of interest" description="Disordered" evidence="14">
    <location>
        <begin position="1206"/>
        <end position="1407"/>
    </location>
</feature>
<dbReference type="InterPro" id="IPR003034">
    <property type="entry name" value="SAP_dom"/>
</dbReference>
<dbReference type="Pfam" id="PF00071">
    <property type="entry name" value="Ras"/>
    <property type="match status" value="1"/>
</dbReference>
<feature type="compositionally biased region" description="Polar residues" evidence="14">
    <location>
        <begin position="561"/>
        <end position="584"/>
    </location>
</feature>
<feature type="compositionally biased region" description="Low complexity" evidence="14">
    <location>
        <begin position="240"/>
        <end position="249"/>
    </location>
</feature>
<dbReference type="STRING" id="7167.A0A182FCY7"/>
<dbReference type="VEuPathDB" id="VectorBase:AALB017487"/>
<keyword evidence="13" id="KW-0175">Coiled coil</keyword>
<dbReference type="SUPFAM" id="SSF68906">
    <property type="entry name" value="SAP domain"/>
    <property type="match status" value="1"/>
</dbReference>
<feature type="compositionally biased region" description="Polar residues" evidence="14">
    <location>
        <begin position="687"/>
        <end position="703"/>
    </location>
</feature>
<evidence type="ECO:0000256" key="13">
    <source>
        <dbReference type="SAM" id="Coils"/>
    </source>
</evidence>
<keyword evidence="9" id="KW-0539">Nucleus</keyword>
<dbReference type="CDD" id="cd12884">
    <property type="entry name" value="SPRY_hnRNP"/>
    <property type="match status" value="1"/>
</dbReference>
<dbReference type="Pfam" id="PF00622">
    <property type="entry name" value="SPRY"/>
    <property type="match status" value="1"/>
</dbReference>
<keyword evidence="6" id="KW-0547">Nucleotide-binding</keyword>
<dbReference type="GO" id="GO:0005525">
    <property type="term" value="F:GTP binding"/>
    <property type="evidence" value="ECO:0007669"/>
    <property type="project" value="UniProtKB-KW"/>
</dbReference>
<dbReference type="InterPro" id="IPR003877">
    <property type="entry name" value="SPRY_dom"/>
</dbReference>
<sequence length="1484" mass="163330">MRTNTKVVFGAGGVGKSSLVLRFIKGTFRESYIPTIEDTYRQVISCNKNICTLQITDTTGSHQFPAMQRLSITKGHAFILVYSVCSKQSLEELRPIWSLIRELKGDEISQIPVMLVGNKCDESEDLREVTNIEGQTEAATWGVSFMETSAKENHNVTELFQELLNMEKNRNVSLQLDGKNKKKNKKKMMKEQAKEEKLLKEKKEKQLQREKEKGKEKEKDKEKQAKEKDKAKEGKDGKTGSSNAQQSAAGAGGGGEGSGTLKEKCKCPVRFAVFILDIGATLACVMDLAKLKVADLKAELAARNLDTKGVKAVLLERLKEALEREANAAGTVVNAAMGGEQQLFQAQHQQMMLQQQMFAQQQQQLYLQQQLQLQQEQQQLLLQQQQQQQQPLPLPQQNVIQSEVPPHQEAPPQQDHAIEDLSMPSRRVETPVRRSRRRSATRSPSPTNSLGEHSTPAASLLGSARKRGRSRSMTKSPSPQRLAEVAPSLEAVQEEPEPPVVAPVERPSSDAQPEAVREESAPVVDTFAATAAVEQPKQPMSEETEPVAVEPPCAMDVDSAQPVSTESVNSEQGESQGHSENFLDQQPEVKAEPKAAVTEEPSPGSEEQPSSADAHSTEVETKPEPELGVTQEPSAEEPPAAQEVKKESEDSEKREKEDDGKERKSDATTGKAESSAAKDTNGGGNKQGKQSSEAGNKKQSQQNNVIEFVSEEIEPKLGDEEDNQNATLSWYDSDLNLIISPEDLLSAKPLADGIFGLVWGGVRANRGVTGGRVFFEVLVGDEMQPATRSPFVPEGETCTPEIRIGWSVQPTASTPRRQLGESDRSYGYGNDGQKVLGGTFEKYGGSYGKHDVIGAYLDLESQPCRIQYTLNRVRQGEAYEFDKDSLEGAALFPHIYTKNLAFKVNFGTVAEGFPLTEKKAAEVKEQEPEKKPANDATKAEGEEKEPKEESSEDKEDSGATKEEEEKSAEAKEEEQTATVADSADEKPTAEEALVESVPFDAEYRFVNDFAKQNEELIVRGHQGPSSRDCCELIMMIGLPGSGKTHWVNKYLADNSETPYTVLSVNSLLENMKVSAQPRDPSNTPQWQKIVEQLSRNTGRLIEIACKRRRNILIDQTNVFASEQKRRLKGFGGFKVRRAIAVVPEVEEYKRRYEQKVAKYGKEVPDSTLNTMKANIFVPSDELKWYTEIVFAELPETEAKEAIKKLNEEGRKLMPPRRNRGQQSNRGPNQKNNGSSNANSGYTSRWNHNHRAQGGSGGQYGGNKTSNRYGGSSGGGSGGYNNRYGNKSNDSHHYGGGGHHQQQHHHHRTGGDYRSGGGNGYGRRDDHRSGGGYSGGGGGNRYDSWNRNSGGYYNDRGYSNRGYNQQQDHSNNRYDARRRDRRGYNNGSGWNSQGGQQQQQQQWNNNYGNSGSNDMWYDWWQSNLKTLLHEGGGQNGGNAAASSSSAYWNQYNSSNSASSSSYGGGGGGGGGSGNYHAKGSGGSSN</sequence>
<dbReference type="GO" id="GO:0005886">
    <property type="term" value="C:plasma membrane"/>
    <property type="evidence" value="ECO:0007669"/>
    <property type="project" value="UniProtKB-SubCell"/>
</dbReference>
<dbReference type="FunFam" id="3.40.50.300:FF:000303">
    <property type="entry name" value="GTP-binding protein Di-Ras2"/>
    <property type="match status" value="1"/>
</dbReference>
<dbReference type="PROSITE" id="PS50188">
    <property type="entry name" value="B302_SPRY"/>
    <property type="match status" value="1"/>
</dbReference>
<dbReference type="VEuPathDB" id="VectorBase:AALB20_037270"/>
<dbReference type="Gene3D" id="3.40.50.300">
    <property type="entry name" value="P-loop containing nucleotide triphosphate hydrolases"/>
    <property type="match status" value="2"/>
</dbReference>
<dbReference type="PRINTS" id="PR00449">
    <property type="entry name" value="RASTRNSFRMNG"/>
</dbReference>
<dbReference type="SUPFAM" id="SSF49899">
    <property type="entry name" value="Concanavalin A-like lectins/glucanases"/>
    <property type="match status" value="1"/>
</dbReference>
<dbReference type="Pfam" id="PF02037">
    <property type="entry name" value="SAP"/>
    <property type="match status" value="1"/>
</dbReference>
<evidence type="ECO:0000256" key="5">
    <source>
        <dbReference type="ARBA" id="ARBA00022553"/>
    </source>
</evidence>
<evidence type="ECO:0000313" key="15">
    <source>
        <dbReference type="EnsemblMetazoa" id="AALB004373-PA"/>
    </source>
</evidence>
<feature type="compositionally biased region" description="Basic and acidic residues" evidence="14">
    <location>
        <begin position="615"/>
        <end position="625"/>
    </location>
</feature>
<feature type="compositionally biased region" description="Basic and acidic residues" evidence="14">
    <location>
        <begin position="643"/>
        <end position="666"/>
    </location>
</feature>
<organism evidence="15 16">
    <name type="scientific">Anopheles albimanus</name>
    <name type="common">New world malaria mosquito</name>
    <dbReference type="NCBI Taxonomy" id="7167"/>
    <lineage>
        <taxon>Eukaryota</taxon>
        <taxon>Metazoa</taxon>
        <taxon>Ecdysozoa</taxon>
        <taxon>Arthropoda</taxon>
        <taxon>Hexapoda</taxon>
        <taxon>Insecta</taxon>
        <taxon>Pterygota</taxon>
        <taxon>Neoptera</taxon>
        <taxon>Endopterygota</taxon>
        <taxon>Diptera</taxon>
        <taxon>Nematocera</taxon>
        <taxon>Culicoidea</taxon>
        <taxon>Culicidae</taxon>
        <taxon>Anophelinae</taxon>
        <taxon>Anopheles</taxon>
    </lineage>
</organism>
<keyword evidence="7" id="KW-0342">GTP-binding</keyword>
<dbReference type="Gene3D" id="1.10.720.30">
    <property type="entry name" value="SAP domain"/>
    <property type="match status" value="1"/>
</dbReference>
<dbReference type="PROSITE" id="PS51419">
    <property type="entry name" value="RAB"/>
    <property type="match status" value="1"/>
</dbReference>
<dbReference type="SMART" id="SM00449">
    <property type="entry name" value="SPRY"/>
    <property type="match status" value="1"/>
</dbReference>
<reference evidence="15 16" key="1">
    <citation type="journal article" date="2017" name="G3 (Bethesda)">
        <title>The Physical Genome Mapping of Anopheles albimanus Corrected Scaffold Misassemblies and Identified Interarm Rearrangements in Genus Anopheles.</title>
        <authorList>
            <person name="Artemov G.N."/>
            <person name="Peery A.N."/>
            <person name="Jiang X."/>
            <person name="Tu Z."/>
            <person name="Stegniy V.N."/>
            <person name="Sharakhova M.V."/>
            <person name="Sharakhov I.V."/>
        </authorList>
    </citation>
    <scope>NUCLEOTIDE SEQUENCE [LARGE SCALE GENOMIC DNA]</scope>
    <source>
        <strain evidence="15 16">ALBI9_A</strain>
    </source>
</reference>
<evidence type="ECO:0000256" key="6">
    <source>
        <dbReference type="ARBA" id="ARBA00022741"/>
    </source>
</evidence>
<dbReference type="GO" id="GO:0000380">
    <property type="term" value="P:alternative mRNA splicing, via spliceosome"/>
    <property type="evidence" value="ECO:0007669"/>
    <property type="project" value="TreeGrafter"/>
</dbReference>
<keyword evidence="3" id="KW-1003">Cell membrane</keyword>
<dbReference type="InterPro" id="IPR035778">
    <property type="entry name" value="SPRY_hnRNP_U"/>
</dbReference>
<feature type="region of interest" description="Disordered" evidence="14">
    <location>
        <begin position="1433"/>
        <end position="1484"/>
    </location>
</feature>
<dbReference type="InterPro" id="IPR036361">
    <property type="entry name" value="SAP_dom_sf"/>
</dbReference>